<gene>
    <name evidence="2" type="ORF">DA73_0218465</name>
    <name evidence="1" type="ORF">DA73_0400014230</name>
</gene>
<evidence type="ECO:0000313" key="1">
    <source>
        <dbReference type="EMBL" id="KAF3886507.1"/>
    </source>
</evidence>
<proteinExistence type="predicted"/>
<reference evidence="1" key="2">
    <citation type="submission" date="2019-11" db="EMBL/GenBank/DDBJ databases">
        <title>Improved Assembly of Tolypothrix boutellei genome.</title>
        <authorList>
            <person name="Sarangi A.N."/>
            <person name="Mukherjee M."/>
            <person name="Ghosh S."/>
            <person name="Singh D."/>
            <person name="Das A."/>
            <person name="Kant S."/>
            <person name="Prusty A."/>
            <person name="Tripathy S."/>
        </authorList>
    </citation>
    <scope>NUCLEOTIDE SEQUENCE</scope>
    <source>
        <strain evidence="1">VB521301</strain>
    </source>
</reference>
<keyword evidence="3" id="KW-1185">Reference proteome</keyword>
<dbReference type="STRING" id="1479485.DA73_0218465"/>
<organism evidence="2">
    <name type="scientific">Tolypothrix bouteillei VB521301</name>
    <dbReference type="NCBI Taxonomy" id="1479485"/>
    <lineage>
        <taxon>Bacteria</taxon>
        <taxon>Bacillati</taxon>
        <taxon>Cyanobacteriota</taxon>
        <taxon>Cyanophyceae</taxon>
        <taxon>Nostocales</taxon>
        <taxon>Tolypothrichaceae</taxon>
        <taxon>Tolypothrix</taxon>
    </lineage>
</organism>
<dbReference type="CDD" id="cd07325">
    <property type="entry name" value="M48_Ste24p_like"/>
    <property type="match status" value="1"/>
</dbReference>
<evidence type="ECO:0000313" key="2">
    <source>
        <dbReference type="EMBL" id="KIE10521.1"/>
    </source>
</evidence>
<dbReference type="RefSeq" id="WP_038076228.1">
    <property type="nucleotide sequence ID" value="NZ_JHEG04000001.1"/>
</dbReference>
<comment type="caution">
    <text evidence="2">The sequence shown here is derived from an EMBL/GenBank/DDBJ whole genome shotgun (WGS) entry which is preliminary data.</text>
</comment>
<sequence length="304" mass="34361">MTRKEFTGLKTEVYEHPFDRKALVSLERTPVLPLLLKKVNEYGIDKLLWLQIIGNDFKVTTSNFLHLNDAFVEACKILDIAPIPELYLQRGTGYIKAYAVGVNKPVVGINLEGMEWLSHDELLFLFGHQLALIKGKYLAYQQLAHVMPVVKNLISSTTLGMGGIAANGVEIALYNWIVMARFTADRAGLLACQDVDVAITALMKLGGLPNEYLNKDTIDDFVMQARSFTVSNLDGLGQLTKTFSFMEYQLPWTVMRASELLKWVDSGDYQNLIDGKELSTQQIETQEDNEDWDFLADWNKIDQL</sequence>
<dbReference type="EMBL" id="JHEG02000048">
    <property type="protein sequence ID" value="KIE10521.1"/>
    <property type="molecule type" value="Genomic_DNA"/>
</dbReference>
<dbReference type="EMBL" id="JHEG04000001">
    <property type="protein sequence ID" value="KAF3886507.1"/>
    <property type="molecule type" value="Genomic_DNA"/>
</dbReference>
<dbReference type="Proteomes" id="UP000029738">
    <property type="component" value="Unassembled WGS sequence"/>
</dbReference>
<name>A0A0C1NCR0_9CYAN</name>
<reference evidence="2" key="1">
    <citation type="journal article" date="2015" name="Genome Announc.">
        <title>Draft Genome Sequence of Tolypothrix boutellei Strain VB521301.</title>
        <authorList>
            <person name="Chandrababunaidu M.M."/>
            <person name="Singh D."/>
            <person name="Sen D."/>
            <person name="Bhan S."/>
            <person name="Das S."/>
            <person name="Gupta A."/>
            <person name="Adhikary S.P."/>
            <person name="Tripathy S."/>
        </authorList>
    </citation>
    <scope>NUCLEOTIDE SEQUENCE</scope>
    <source>
        <strain evidence="2">VB521301</strain>
    </source>
</reference>
<accession>A0A0C1NCR0</accession>
<protein>
    <submittedName>
        <fullName evidence="1">M48 family metallopeptidase</fullName>
    </submittedName>
    <submittedName>
        <fullName evidence="2">Peptidase M48</fullName>
    </submittedName>
</protein>
<evidence type="ECO:0000313" key="3">
    <source>
        <dbReference type="Proteomes" id="UP000029738"/>
    </source>
</evidence>
<dbReference type="AlphaFoldDB" id="A0A0C1NCR0"/>
<dbReference type="OrthoDB" id="9810445at2"/>